<evidence type="ECO:0000313" key="2">
    <source>
        <dbReference type="Proteomes" id="UP000271468"/>
    </source>
</evidence>
<gene>
    <name evidence="1" type="ORF">ALQ65_200231</name>
</gene>
<proteinExistence type="predicted"/>
<dbReference type="Proteomes" id="UP000271468">
    <property type="component" value="Unassembled WGS sequence"/>
</dbReference>
<evidence type="ECO:0000313" key="1">
    <source>
        <dbReference type="EMBL" id="RMN11649.1"/>
    </source>
</evidence>
<reference evidence="1 2" key="1">
    <citation type="submission" date="2018-08" db="EMBL/GenBank/DDBJ databases">
        <title>Recombination of ecologically and evolutionarily significant loci maintains genetic cohesion in the Pseudomonas syringae species complex.</title>
        <authorList>
            <person name="Dillon M."/>
            <person name="Thakur S."/>
            <person name="Almeida R.N.D."/>
            <person name="Weir B.S."/>
            <person name="Guttman D.S."/>
        </authorList>
    </citation>
    <scope>NUCLEOTIDE SEQUENCE [LARGE SCALE GENOMIC DNA]</scope>
    <source>
        <strain evidence="1 2">ICMP 12341</strain>
    </source>
</reference>
<accession>A0A3M3JLK3</accession>
<comment type="caution">
    <text evidence="1">The sequence shown here is derived from an EMBL/GenBank/DDBJ whole genome shotgun (WGS) entry which is preliminary data.</text>
</comment>
<protein>
    <submittedName>
        <fullName evidence="1">Uncharacterized protein</fullName>
    </submittedName>
</protein>
<name>A0A3M3JLK3_9PSED</name>
<sequence length="155" mass="17573">MVGLGRLPLHRGALAKPALDDCVFWTRAKPIRSVRVAQGIRTKVPAAMLTEEGQLTSDKKKQFFKLELQCLHHRVAVDPEDGSLIETLKLRVQDFTRFNEPAKAPKVYETQIVFDPDRFEALIHVPPERAWRNETLLALARDIAAKRGIQCPIPE</sequence>
<organism evidence="1 2">
    <name type="scientific">Pseudomonas syringae pv. coriandricola</name>
    <dbReference type="NCBI Taxonomy" id="264453"/>
    <lineage>
        <taxon>Bacteria</taxon>
        <taxon>Pseudomonadati</taxon>
        <taxon>Pseudomonadota</taxon>
        <taxon>Gammaproteobacteria</taxon>
        <taxon>Pseudomonadales</taxon>
        <taxon>Pseudomonadaceae</taxon>
        <taxon>Pseudomonas</taxon>
    </lineage>
</organism>
<dbReference type="AlphaFoldDB" id="A0A3M3JLK3"/>
<dbReference type="EMBL" id="RBOV01000184">
    <property type="protein sequence ID" value="RMN11649.1"/>
    <property type="molecule type" value="Genomic_DNA"/>
</dbReference>